<accession>A0ABV5Z7M6</accession>
<dbReference type="NCBIfam" id="NF033154">
    <property type="entry name" value="endonuc_SmrA"/>
    <property type="match status" value="1"/>
</dbReference>
<dbReference type="InterPro" id="IPR002625">
    <property type="entry name" value="Smr_dom"/>
</dbReference>
<dbReference type="GO" id="GO:0004519">
    <property type="term" value="F:endonuclease activity"/>
    <property type="evidence" value="ECO:0007669"/>
    <property type="project" value="UniProtKB-KW"/>
</dbReference>
<keyword evidence="2" id="KW-0540">Nuclease</keyword>
<sequence>MARQGQIEPNFADLMQDVQPLKTKEKVWQHAPVEQGPGVEQRRLAAQAALQQELDEEFVELLDPYDELSFKRPGIQQGVYRQLRQGKYPYEARLDLYRMSIADARREVKRFLDDCLKYEIRSVLIAFGRGTTPESPAVWLKSYVAKWLAARTEVQAYHSAIHPHGGLGAVYVLLRKSEQARLHTLERHQRRLG</sequence>
<dbReference type="Proteomes" id="UP001589628">
    <property type="component" value="Unassembled WGS sequence"/>
</dbReference>
<keyword evidence="2" id="KW-0378">Hydrolase</keyword>
<dbReference type="SMART" id="SM00463">
    <property type="entry name" value="SMR"/>
    <property type="match status" value="1"/>
</dbReference>
<name>A0ABV5Z7M6_9GAMM</name>
<dbReference type="PANTHER" id="PTHR35562:SF2">
    <property type="entry name" value="DNA ENDONUCLEASE SMRA-RELATED"/>
    <property type="match status" value="1"/>
</dbReference>
<dbReference type="InterPro" id="IPR036063">
    <property type="entry name" value="Smr_dom_sf"/>
</dbReference>
<keyword evidence="2" id="KW-0255">Endonuclease</keyword>
<reference evidence="2 3" key="1">
    <citation type="submission" date="2024-09" db="EMBL/GenBank/DDBJ databases">
        <authorList>
            <person name="Sun Q."/>
            <person name="Mori K."/>
        </authorList>
    </citation>
    <scope>NUCLEOTIDE SEQUENCE [LARGE SCALE GENOMIC DNA]</scope>
    <source>
        <strain evidence="2 3">ATCC 51285</strain>
    </source>
</reference>
<proteinExistence type="predicted"/>
<dbReference type="SUPFAM" id="SSF160443">
    <property type="entry name" value="SMR domain-like"/>
    <property type="match status" value="1"/>
</dbReference>
<dbReference type="PROSITE" id="PS50828">
    <property type="entry name" value="SMR"/>
    <property type="match status" value="1"/>
</dbReference>
<dbReference type="Pfam" id="PF01713">
    <property type="entry name" value="Smr"/>
    <property type="match status" value="1"/>
</dbReference>
<organism evidence="2 3">
    <name type="scientific">Balneatrix alpica</name>
    <dbReference type="NCBI Taxonomy" id="75684"/>
    <lineage>
        <taxon>Bacteria</taxon>
        <taxon>Pseudomonadati</taxon>
        <taxon>Pseudomonadota</taxon>
        <taxon>Gammaproteobacteria</taxon>
        <taxon>Oceanospirillales</taxon>
        <taxon>Balneatrichaceae</taxon>
        <taxon>Balneatrix</taxon>
    </lineage>
</organism>
<keyword evidence="3" id="KW-1185">Reference proteome</keyword>
<dbReference type="InterPro" id="IPR047688">
    <property type="entry name" value="Endonuc_SmrA"/>
</dbReference>
<evidence type="ECO:0000313" key="2">
    <source>
        <dbReference type="EMBL" id="MFB9885281.1"/>
    </source>
</evidence>
<comment type="caution">
    <text evidence="2">The sequence shown here is derived from an EMBL/GenBank/DDBJ whole genome shotgun (WGS) entry which is preliminary data.</text>
</comment>
<dbReference type="Gene3D" id="3.30.1370.110">
    <property type="match status" value="1"/>
</dbReference>
<dbReference type="PANTHER" id="PTHR35562">
    <property type="entry name" value="DNA ENDONUCLEASE SMRA-RELATED"/>
    <property type="match status" value="1"/>
</dbReference>
<dbReference type="RefSeq" id="WP_281173003.1">
    <property type="nucleotide sequence ID" value="NZ_JBHLZN010000001.1"/>
</dbReference>
<gene>
    <name evidence="2" type="primary">smrA</name>
    <name evidence="2" type="ORF">ACFFLH_02480</name>
</gene>
<dbReference type="EMBL" id="JBHLZN010000001">
    <property type="protein sequence ID" value="MFB9885281.1"/>
    <property type="molecule type" value="Genomic_DNA"/>
</dbReference>
<evidence type="ECO:0000313" key="3">
    <source>
        <dbReference type="Proteomes" id="UP001589628"/>
    </source>
</evidence>
<feature type="domain" description="Smr" evidence="1">
    <location>
        <begin position="94"/>
        <end position="175"/>
    </location>
</feature>
<protein>
    <submittedName>
        <fullName evidence="2">DNA endonuclease SmrA</fullName>
    </submittedName>
</protein>
<evidence type="ECO:0000259" key="1">
    <source>
        <dbReference type="PROSITE" id="PS50828"/>
    </source>
</evidence>